<organism evidence="2 3">
    <name type="scientific">Ophiocordyceps unilateralis</name>
    <name type="common">Zombie-ant fungus</name>
    <name type="synonym">Torrubia unilateralis</name>
    <dbReference type="NCBI Taxonomy" id="268505"/>
    <lineage>
        <taxon>Eukaryota</taxon>
        <taxon>Fungi</taxon>
        <taxon>Dikarya</taxon>
        <taxon>Ascomycota</taxon>
        <taxon>Pezizomycotina</taxon>
        <taxon>Sordariomycetes</taxon>
        <taxon>Hypocreomycetidae</taxon>
        <taxon>Hypocreales</taxon>
        <taxon>Ophiocordycipitaceae</taxon>
        <taxon>Ophiocordyceps</taxon>
    </lineage>
</organism>
<reference evidence="2 3" key="2">
    <citation type="journal article" date="2017" name="Sci. Rep.">
        <title>Ant-infecting Ophiocordyceps genomes reveal a high diversity of potential behavioral manipulation genes and a possible major role for enterotoxins.</title>
        <authorList>
            <person name="de Bekker C."/>
            <person name="Ohm R.A."/>
            <person name="Evans H.C."/>
            <person name="Brachmann A."/>
            <person name="Hughes D.P."/>
        </authorList>
    </citation>
    <scope>NUCLEOTIDE SEQUENCE [LARGE SCALE GENOMIC DNA]</scope>
    <source>
        <strain evidence="2 3">SC16a</strain>
    </source>
</reference>
<sequence length="88" mass="9484">MQMAARGKGGKSLLSQHGMQRRCGPFASQASVKNDVLGLPHTFYSHDRTGSVNGIINGDSSGGPSKLQDFENEIFVVHVCLDDPDRNP</sequence>
<evidence type="ECO:0000313" key="3">
    <source>
        <dbReference type="Proteomes" id="UP000037136"/>
    </source>
</evidence>
<keyword evidence="3" id="KW-1185">Reference proteome</keyword>
<protein>
    <submittedName>
        <fullName evidence="2">Uncharacterized protein</fullName>
    </submittedName>
</protein>
<proteinExistence type="predicted"/>
<evidence type="ECO:0000256" key="1">
    <source>
        <dbReference type="SAM" id="MobiDB-lite"/>
    </source>
</evidence>
<reference evidence="2 3" key="1">
    <citation type="journal article" date="2015" name="BMC Genomics">
        <title>Gene expression during zombie ant biting behavior reflects the complexity underlying fungal parasitic behavioral manipulation.</title>
        <authorList>
            <person name="de Bekker C."/>
            <person name="Ohm R.A."/>
            <person name="Loreto R.G."/>
            <person name="Sebastian A."/>
            <person name="Albert I."/>
            <person name="Merrow M."/>
            <person name="Brachmann A."/>
            <person name="Hughes D.P."/>
        </authorList>
    </citation>
    <scope>NUCLEOTIDE SEQUENCE [LARGE SCALE GENOMIC DNA]</scope>
    <source>
        <strain evidence="2 3">SC16a</strain>
    </source>
</reference>
<dbReference type="AlphaFoldDB" id="A0A2A9PD23"/>
<gene>
    <name evidence="2" type="ORF">XA68_13185</name>
</gene>
<comment type="caution">
    <text evidence="2">The sequence shown here is derived from an EMBL/GenBank/DDBJ whole genome shotgun (WGS) entry which is preliminary data.</text>
</comment>
<dbReference type="Proteomes" id="UP000037136">
    <property type="component" value="Unassembled WGS sequence"/>
</dbReference>
<dbReference type="EMBL" id="LAZP02000253">
    <property type="protein sequence ID" value="PFH58817.1"/>
    <property type="molecule type" value="Genomic_DNA"/>
</dbReference>
<name>A0A2A9PD23_OPHUN</name>
<feature type="region of interest" description="Disordered" evidence="1">
    <location>
        <begin position="1"/>
        <end position="21"/>
    </location>
</feature>
<accession>A0A2A9PD23</accession>
<evidence type="ECO:0000313" key="2">
    <source>
        <dbReference type="EMBL" id="PFH58817.1"/>
    </source>
</evidence>